<keyword evidence="2" id="KW-1185">Reference proteome</keyword>
<proteinExistence type="predicted"/>
<protein>
    <submittedName>
        <fullName evidence="1">Uncharacterized protein</fullName>
    </submittedName>
</protein>
<dbReference type="STRING" id="504805.SAMN05421505_112110"/>
<sequence>MPVIAKWSGDGLADGTPLTSSTVGAGDTPFGTLAATGTRTVVSGGPRSPRIRVSNNGAAGASWVAFGQPVFGAAGLSVYALRLYVELAAYGSTSFTLASGYTANNATQQWKIELAGSGAGAQAGQIRIRTGANVQLGSSGNDVIPLNQVTRFELTATASEIRAYVFAGESVSPLASAAGTPPAGMTLIDTCRFGPTTTSPLVADFYLDDLAVSDSAELIGPVVAAGWVPSLWTGAAETALTVAGRWDGAVLVPLN</sequence>
<name>A0A1G8ADI5_9ACTN</name>
<dbReference type="Proteomes" id="UP000198923">
    <property type="component" value="Unassembled WGS sequence"/>
</dbReference>
<accession>A0A1G8ADI5</accession>
<organism evidence="1 2">
    <name type="scientific">Sinosporangium album</name>
    <dbReference type="NCBI Taxonomy" id="504805"/>
    <lineage>
        <taxon>Bacteria</taxon>
        <taxon>Bacillati</taxon>
        <taxon>Actinomycetota</taxon>
        <taxon>Actinomycetes</taxon>
        <taxon>Streptosporangiales</taxon>
        <taxon>Streptosporangiaceae</taxon>
        <taxon>Sinosporangium</taxon>
    </lineage>
</organism>
<evidence type="ECO:0000313" key="2">
    <source>
        <dbReference type="Proteomes" id="UP000198923"/>
    </source>
</evidence>
<evidence type="ECO:0000313" key="1">
    <source>
        <dbReference type="EMBL" id="SDH18933.1"/>
    </source>
</evidence>
<reference evidence="1 2" key="1">
    <citation type="submission" date="2016-10" db="EMBL/GenBank/DDBJ databases">
        <authorList>
            <person name="de Groot N.N."/>
        </authorList>
    </citation>
    <scope>NUCLEOTIDE SEQUENCE [LARGE SCALE GENOMIC DNA]</scope>
    <source>
        <strain evidence="1 2">CPCC 201354</strain>
    </source>
</reference>
<gene>
    <name evidence="1" type="ORF">SAMN05421505_112110</name>
</gene>
<dbReference type="EMBL" id="FNCN01000012">
    <property type="protein sequence ID" value="SDH18933.1"/>
    <property type="molecule type" value="Genomic_DNA"/>
</dbReference>
<dbReference type="AlphaFoldDB" id="A0A1G8ADI5"/>